<dbReference type="EMBL" id="CM043023">
    <property type="protein sequence ID" value="KAI4455102.1"/>
    <property type="molecule type" value="Genomic_DNA"/>
</dbReference>
<proteinExistence type="predicted"/>
<sequence>MCILFVYTNPNPQPNTFRSIIIANRDEYYARPAQQLSKVEDVIGGRDLEPKREGGMWLGVSVKKTENFNFRFGALLNISGDHKQGLKGRGFIVVNYLESENTADKYMNSLTSSEDELNGYNFVAVEVSKEKIGTHYYSNISKSYIRCDDVPVLGFGNTLIDMPLQKVVYGCDKFNDVINEFNNVSNRDVLLEKLLELLKSNERHLPDAELEKRQPTWYTDLSCIFVEIDRAGYGSRTHSIILIDYDWNMEFYEDTMKEPIDIENPTWLRNVIKASL</sequence>
<organism evidence="1 2">
    <name type="scientific">Holotrichia oblita</name>
    <name type="common">Chafer beetle</name>
    <dbReference type="NCBI Taxonomy" id="644536"/>
    <lineage>
        <taxon>Eukaryota</taxon>
        <taxon>Metazoa</taxon>
        <taxon>Ecdysozoa</taxon>
        <taxon>Arthropoda</taxon>
        <taxon>Hexapoda</taxon>
        <taxon>Insecta</taxon>
        <taxon>Pterygota</taxon>
        <taxon>Neoptera</taxon>
        <taxon>Endopterygota</taxon>
        <taxon>Coleoptera</taxon>
        <taxon>Polyphaga</taxon>
        <taxon>Scarabaeiformia</taxon>
        <taxon>Scarabaeidae</taxon>
        <taxon>Melolonthinae</taxon>
        <taxon>Holotrichia</taxon>
    </lineage>
</organism>
<reference evidence="1" key="1">
    <citation type="submission" date="2022-04" db="EMBL/GenBank/DDBJ databases">
        <title>Chromosome-scale genome assembly of Holotrichia oblita Faldermann.</title>
        <authorList>
            <person name="Rongchong L."/>
        </authorList>
    </citation>
    <scope>NUCLEOTIDE SEQUENCE</scope>
    <source>
        <strain evidence="1">81SQS9</strain>
    </source>
</reference>
<comment type="caution">
    <text evidence="1">The sequence shown here is derived from an EMBL/GenBank/DDBJ whole genome shotgun (WGS) entry which is preliminary data.</text>
</comment>
<accession>A0ACB9SMY0</accession>
<name>A0ACB9SMY0_HOLOL</name>
<keyword evidence="2" id="KW-1185">Reference proteome</keyword>
<evidence type="ECO:0000313" key="1">
    <source>
        <dbReference type="EMBL" id="KAI4455102.1"/>
    </source>
</evidence>
<evidence type="ECO:0000313" key="2">
    <source>
        <dbReference type="Proteomes" id="UP001056778"/>
    </source>
</evidence>
<protein>
    <submittedName>
        <fullName evidence="1">Ser/thr-rich protein t10 in dgcr region</fullName>
    </submittedName>
</protein>
<gene>
    <name evidence="1" type="ORF">MML48_9g00003631</name>
</gene>
<dbReference type="Proteomes" id="UP001056778">
    <property type="component" value="Chromosome 9"/>
</dbReference>